<reference evidence="2 3" key="1">
    <citation type="submission" date="2021-06" db="EMBL/GenBank/DDBJ databases">
        <title>Caerostris extrusa draft genome.</title>
        <authorList>
            <person name="Kono N."/>
            <person name="Arakawa K."/>
        </authorList>
    </citation>
    <scope>NUCLEOTIDE SEQUENCE [LARGE SCALE GENOMIC DNA]</scope>
</reference>
<protein>
    <submittedName>
        <fullName evidence="2">Uncharacterized protein</fullName>
    </submittedName>
</protein>
<dbReference type="Proteomes" id="UP001054945">
    <property type="component" value="Unassembled WGS sequence"/>
</dbReference>
<organism evidence="2 3">
    <name type="scientific">Caerostris extrusa</name>
    <name type="common">Bark spider</name>
    <name type="synonym">Caerostris bankana</name>
    <dbReference type="NCBI Taxonomy" id="172846"/>
    <lineage>
        <taxon>Eukaryota</taxon>
        <taxon>Metazoa</taxon>
        <taxon>Ecdysozoa</taxon>
        <taxon>Arthropoda</taxon>
        <taxon>Chelicerata</taxon>
        <taxon>Arachnida</taxon>
        <taxon>Araneae</taxon>
        <taxon>Araneomorphae</taxon>
        <taxon>Entelegynae</taxon>
        <taxon>Araneoidea</taxon>
        <taxon>Araneidae</taxon>
        <taxon>Caerostris</taxon>
    </lineage>
</organism>
<feature type="compositionally biased region" description="Polar residues" evidence="1">
    <location>
        <begin position="12"/>
        <end position="21"/>
    </location>
</feature>
<dbReference type="AlphaFoldDB" id="A0AAV4VAB6"/>
<gene>
    <name evidence="2" type="ORF">CEXT_41711</name>
</gene>
<sequence length="111" mass="12474">MLRHADYPDIPATQSHTSTKSGILLREERGLDLRHCLILTKNLVSGPVREEPIRHDGGPGPLRNTNDAQAELRAGLTLLSWAPLVSRSRRPPNQCSREMFVIKTRNLAKCR</sequence>
<keyword evidence="3" id="KW-1185">Reference proteome</keyword>
<name>A0AAV4VAB6_CAEEX</name>
<proteinExistence type="predicted"/>
<evidence type="ECO:0000313" key="3">
    <source>
        <dbReference type="Proteomes" id="UP001054945"/>
    </source>
</evidence>
<feature type="region of interest" description="Disordered" evidence="1">
    <location>
        <begin position="1"/>
        <end position="21"/>
    </location>
</feature>
<dbReference type="EMBL" id="BPLR01014136">
    <property type="protein sequence ID" value="GIY66618.1"/>
    <property type="molecule type" value="Genomic_DNA"/>
</dbReference>
<evidence type="ECO:0000313" key="2">
    <source>
        <dbReference type="EMBL" id="GIY66618.1"/>
    </source>
</evidence>
<comment type="caution">
    <text evidence="2">The sequence shown here is derived from an EMBL/GenBank/DDBJ whole genome shotgun (WGS) entry which is preliminary data.</text>
</comment>
<evidence type="ECO:0000256" key="1">
    <source>
        <dbReference type="SAM" id="MobiDB-lite"/>
    </source>
</evidence>
<accession>A0AAV4VAB6</accession>